<feature type="region of interest" description="Disordered" evidence="1">
    <location>
        <begin position="62"/>
        <end position="120"/>
    </location>
</feature>
<evidence type="ECO:0000256" key="2">
    <source>
        <dbReference type="SAM" id="SignalP"/>
    </source>
</evidence>
<proteinExistence type="predicted"/>
<reference evidence="3 4" key="1">
    <citation type="journal article" date="2013" name="MBio">
        <title>Genome sequencing of the plant pathogen Taphrina deformans, the causal agent of peach leaf curl.</title>
        <authorList>
            <person name="Cisse O.H."/>
            <person name="Almeida J.M.G.C.F."/>
            <person name="Fonseca A."/>
            <person name="Kumar A.A."/>
            <person name="Salojaervi J."/>
            <person name="Overmyer K."/>
            <person name="Hauser P.M."/>
            <person name="Pagni M."/>
        </authorList>
    </citation>
    <scope>NUCLEOTIDE SEQUENCE [LARGE SCALE GENOMIC DNA]</scope>
    <source>
        <strain evidence="4">PYCC 5710 / ATCC 11124 / CBS 356.35 / IMI 108563 / JCM 9778 / NBRC 8474</strain>
    </source>
</reference>
<keyword evidence="4" id="KW-1185">Reference proteome</keyword>
<sequence length="222" mass="23239">MQFPSRTLQQLLVLSVAILVPVECACIPVSLPALTTSSAAASSTALTPVPIQLEDAAVKTSITVSSSTRATPTPTSSPLAVRPVYVAQKTTSSSASKSTTTSASKVNARRSIVESRHTAAGRDILRKQAEAEQALRAAAEESLKATASTLKFGSTKTADLLHNVTFGKPSPKAAKGLISNLRLSVSSAIKPLVKTLAFKQSAEPATARLQFGINRERSQQTL</sequence>
<feature type="compositionally biased region" description="Low complexity" evidence="1">
    <location>
        <begin position="63"/>
        <end position="78"/>
    </location>
</feature>
<accession>R4XE89</accession>
<feature type="compositionally biased region" description="Low complexity" evidence="1">
    <location>
        <begin position="89"/>
        <end position="105"/>
    </location>
</feature>
<gene>
    <name evidence="3" type="ORF">TAPDE_004341</name>
</gene>
<evidence type="ECO:0000256" key="1">
    <source>
        <dbReference type="SAM" id="MobiDB-lite"/>
    </source>
</evidence>
<feature type="signal peptide" evidence="2">
    <location>
        <begin position="1"/>
        <end position="24"/>
    </location>
</feature>
<name>R4XE89_TAPDE</name>
<evidence type="ECO:0000313" key="3">
    <source>
        <dbReference type="EMBL" id="CCG83987.1"/>
    </source>
</evidence>
<dbReference type="VEuPathDB" id="FungiDB:TAPDE_004341"/>
<comment type="caution">
    <text evidence="3">The sequence shown here is derived from an EMBL/GenBank/DDBJ whole genome shotgun (WGS) entry which is preliminary data.</text>
</comment>
<dbReference type="Proteomes" id="UP000013776">
    <property type="component" value="Unassembled WGS sequence"/>
</dbReference>
<feature type="chain" id="PRO_5004373233" evidence="2">
    <location>
        <begin position="25"/>
        <end position="222"/>
    </location>
</feature>
<protein>
    <submittedName>
        <fullName evidence="3">Uncharacterized protein</fullName>
    </submittedName>
</protein>
<dbReference type="EMBL" id="CAHR02000193">
    <property type="protein sequence ID" value="CCG83987.1"/>
    <property type="molecule type" value="Genomic_DNA"/>
</dbReference>
<keyword evidence="2" id="KW-0732">Signal</keyword>
<dbReference type="AlphaFoldDB" id="R4XE89"/>
<organism evidence="3 4">
    <name type="scientific">Taphrina deformans (strain PYCC 5710 / ATCC 11124 / CBS 356.35 / IMI 108563 / JCM 9778 / NBRC 8474)</name>
    <name type="common">Peach leaf curl fungus</name>
    <name type="synonym">Lalaria deformans</name>
    <dbReference type="NCBI Taxonomy" id="1097556"/>
    <lineage>
        <taxon>Eukaryota</taxon>
        <taxon>Fungi</taxon>
        <taxon>Dikarya</taxon>
        <taxon>Ascomycota</taxon>
        <taxon>Taphrinomycotina</taxon>
        <taxon>Taphrinomycetes</taxon>
        <taxon>Taphrinales</taxon>
        <taxon>Taphrinaceae</taxon>
        <taxon>Taphrina</taxon>
    </lineage>
</organism>
<evidence type="ECO:0000313" key="4">
    <source>
        <dbReference type="Proteomes" id="UP000013776"/>
    </source>
</evidence>